<feature type="transmembrane region" description="Helical" evidence="1">
    <location>
        <begin position="46"/>
        <end position="64"/>
    </location>
</feature>
<dbReference type="PIRSF" id="PIRSF037395">
    <property type="entry name" value="UCP037395_ABCper"/>
    <property type="match status" value="1"/>
</dbReference>
<evidence type="ECO:0000313" key="2">
    <source>
        <dbReference type="EMBL" id="CAB4744192.1"/>
    </source>
</evidence>
<proteinExistence type="predicted"/>
<feature type="transmembrane region" description="Helical" evidence="1">
    <location>
        <begin position="70"/>
        <end position="89"/>
    </location>
</feature>
<feature type="transmembrane region" description="Helical" evidence="1">
    <location>
        <begin position="230"/>
        <end position="248"/>
    </location>
</feature>
<dbReference type="EMBL" id="CAFBPE010000052">
    <property type="protein sequence ID" value="CAB5007458.1"/>
    <property type="molecule type" value="Genomic_DNA"/>
</dbReference>
<dbReference type="EMBL" id="CAEZZF010000007">
    <property type="protein sequence ID" value="CAB4744192.1"/>
    <property type="molecule type" value="Genomic_DNA"/>
</dbReference>
<organism evidence="2">
    <name type="scientific">freshwater metagenome</name>
    <dbReference type="NCBI Taxonomy" id="449393"/>
    <lineage>
        <taxon>unclassified sequences</taxon>
        <taxon>metagenomes</taxon>
        <taxon>ecological metagenomes</taxon>
    </lineage>
</organism>
<gene>
    <name evidence="2" type="ORF">UFOPK2837_00201</name>
    <name evidence="3" type="ORF">UFOPK4065_00738</name>
</gene>
<feature type="transmembrane region" description="Helical" evidence="1">
    <location>
        <begin position="101"/>
        <end position="130"/>
    </location>
</feature>
<reference evidence="2" key="1">
    <citation type="submission" date="2020-05" db="EMBL/GenBank/DDBJ databases">
        <authorList>
            <person name="Chiriac C."/>
            <person name="Salcher M."/>
            <person name="Ghai R."/>
            <person name="Kavagutti S V."/>
        </authorList>
    </citation>
    <scope>NUCLEOTIDE SEQUENCE</scope>
</reference>
<feature type="transmembrane region" description="Helical" evidence="1">
    <location>
        <begin position="166"/>
        <end position="184"/>
    </location>
</feature>
<dbReference type="InterPro" id="IPR017196">
    <property type="entry name" value="ECF_substrate-spec_UCP037395"/>
</dbReference>
<protein>
    <submittedName>
        <fullName evidence="2">Unannotated protein</fullName>
    </submittedName>
</protein>
<feature type="transmembrane region" description="Helical" evidence="1">
    <location>
        <begin position="16"/>
        <end position="34"/>
    </location>
</feature>
<dbReference type="Gene3D" id="1.10.1760.20">
    <property type="match status" value="1"/>
</dbReference>
<keyword evidence="1" id="KW-0472">Membrane</keyword>
<sequence>MIAKTSDVVRFSLRNSLVLISASLVSAVGFLWPFFYSGQNLPRTQIFFWVAITIAITLIVIEISNSRLDAKSVALLGVLSALIAALRPLGAGAVGIEPMWFLLILSARVFGPSFGFLLGLTATLVSALLTGGIGPWLGYQIFAAAWIGLLAGLLPGRRSLRGMKEIAMLIVFAVCASELFGILMDLQFWPWAVSGQTQVSYIPGGALNINISRFFTFHFLTAMAWDVPRAVFTATLIAVAGSPVLSALRRTYVRAAFLTPVEFSERVMEQREV</sequence>
<feature type="transmembrane region" description="Helical" evidence="1">
    <location>
        <begin position="136"/>
        <end position="154"/>
    </location>
</feature>
<evidence type="ECO:0000313" key="3">
    <source>
        <dbReference type="EMBL" id="CAB5007458.1"/>
    </source>
</evidence>
<keyword evidence="1" id="KW-1133">Transmembrane helix</keyword>
<dbReference type="AlphaFoldDB" id="A0A6J6T9U3"/>
<keyword evidence="1" id="KW-0812">Transmembrane</keyword>
<accession>A0A6J6T9U3</accession>
<evidence type="ECO:0000256" key="1">
    <source>
        <dbReference type="SAM" id="Phobius"/>
    </source>
</evidence>
<name>A0A6J6T9U3_9ZZZZ</name>